<dbReference type="GO" id="GO:0004252">
    <property type="term" value="F:serine-type endopeptidase activity"/>
    <property type="evidence" value="ECO:0007669"/>
    <property type="project" value="UniProtKB-UniRule"/>
</dbReference>
<sequence>MSGGEKVKKVVGIVINVILWLFVVFAALTTVVVFTGTSNNGVGNLFGYMPFSIQTQSMEPTIKAGDVVIGKEVDFNTLKEGDIITYWTTVDEQKILNTHRITKVISNGKGSVPSFKTKGDNNQIEDEYTVAAADIVAKYNSKISGLGKAVDLLETQKGFFICIVLPLILFFLYQLYHFIKVIVTVKQENAGLSKEDEEELKKKAVEEYLAKQKEEQEASEEK</sequence>
<evidence type="ECO:0000256" key="2">
    <source>
        <dbReference type="ARBA" id="ARBA00022692"/>
    </source>
</evidence>
<dbReference type="PANTHER" id="PTHR10806">
    <property type="entry name" value="SIGNAL PEPTIDASE COMPLEX CATALYTIC SUBUNIT SEC11"/>
    <property type="match status" value="1"/>
</dbReference>
<dbReference type="Proteomes" id="UP000285740">
    <property type="component" value="Unassembled WGS sequence"/>
</dbReference>
<dbReference type="InterPro" id="IPR036286">
    <property type="entry name" value="LexA/Signal_pep-like_sf"/>
</dbReference>
<feature type="coiled-coil region" evidence="6">
    <location>
        <begin position="194"/>
        <end position="222"/>
    </location>
</feature>
<comment type="caution">
    <text evidence="8">The sequence shown here is derived from an EMBL/GenBank/DDBJ whole genome shotgun (WGS) entry which is preliminary data.</text>
</comment>
<organism evidence="8 9">
    <name type="scientific">Eubacterium ventriosum</name>
    <dbReference type="NCBI Taxonomy" id="39496"/>
    <lineage>
        <taxon>Bacteria</taxon>
        <taxon>Bacillati</taxon>
        <taxon>Bacillota</taxon>
        <taxon>Clostridia</taxon>
        <taxon>Eubacteriales</taxon>
        <taxon>Eubacteriaceae</taxon>
        <taxon>Eubacterium</taxon>
    </lineage>
</organism>
<dbReference type="PRINTS" id="PR00728">
    <property type="entry name" value="SIGNALPTASE"/>
</dbReference>
<keyword evidence="2 7" id="KW-0812">Transmembrane</keyword>
<dbReference type="Gene3D" id="2.10.109.10">
    <property type="entry name" value="Umud Fragment, subunit A"/>
    <property type="match status" value="1"/>
</dbReference>
<dbReference type="GO" id="GO:0009003">
    <property type="term" value="F:signal peptidase activity"/>
    <property type="evidence" value="ECO:0007669"/>
    <property type="project" value="UniProtKB-EC"/>
</dbReference>
<proteinExistence type="predicted"/>
<keyword evidence="6" id="KW-0175">Coiled coil</keyword>
<dbReference type="GO" id="GO:0006465">
    <property type="term" value="P:signal peptide processing"/>
    <property type="evidence" value="ECO:0007669"/>
    <property type="project" value="UniProtKB-UniRule"/>
</dbReference>
<protein>
    <recommendedName>
        <fullName evidence="5">Signal peptidase I</fullName>
        <ecNumber evidence="5">3.4.21.89</ecNumber>
    </recommendedName>
</protein>
<dbReference type="InterPro" id="IPR001733">
    <property type="entry name" value="Peptidase_S26B"/>
</dbReference>
<dbReference type="SUPFAM" id="SSF51306">
    <property type="entry name" value="LexA/Signal peptidase"/>
    <property type="match status" value="1"/>
</dbReference>
<keyword evidence="3 7" id="KW-1133">Transmembrane helix</keyword>
<dbReference type="CDD" id="cd06530">
    <property type="entry name" value="S26_SPase_I"/>
    <property type="match status" value="1"/>
</dbReference>
<dbReference type="NCBIfam" id="TIGR02228">
    <property type="entry name" value="sigpep_I_arch"/>
    <property type="match status" value="1"/>
</dbReference>
<keyword evidence="8" id="KW-0378">Hydrolase</keyword>
<evidence type="ECO:0000256" key="1">
    <source>
        <dbReference type="ARBA" id="ARBA00004370"/>
    </source>
</evidence>
<comment type="subcellular location">
    <subcellularLocation>
        <location evidence="1">Membrane</location>
    </subcellularLocation>
</comment>
<dbReference type="GO" id="GO:0016020">
    <property type="term" value="C:membrane"/>
    <property type="evidence" value="ECO:0007669"/>
    <property type="project" value="UniProtKB-SubCell"/>
</dbReference>
<dbReference type="AlphaFoldDB" id="A0A413T5T0"/>
<dbReference type="EMBL" id="QSFV01000025">
    <property type="protein sequence ID" value="RHA79550.1"/>
    <property type="molecule type" value="Genomic_DNA"/>
</dbReference>
<evidence type="ECO:0000313" key="8">
    <source>
        <dbReference type="EMBL" id="RHA79550.1"/>
    </source>
</evidence>
<keyword evidence="4 7" id="KW-0472">Membrane</keyword>
<evidence type="ECO:0000256" key="7">
    <source>
        <dbReference type="SAM" id="Phobius"/>
    </source>
</evidence>
<dbReference type="InterPro" id="IPR019533">
    <property type="entry name" value="Peptidase_S26"/>
</dbReference>
<evidence type="ECO:0000256" key="3">
    <source>
        <dbReference type="ARBA" id="ARBA00022989"/>
    </source>
</evidence>
<evidence type="ECO:0000256" key="5">
    <source>
        <dbReference type="NCBIfam" id="TIGR02228"/>
    </source>
</evidence>
<feature type="transmembrane region" description="Helical" evidence="7">
    <location>
        <begin position="158"/>
        <end position="176"/>
    </location>
</feature>
<reference evidence="8 9" key="1">
    <citation type="submission" date="2018-08" db="EMBL/GenBank/DDBJ databases">
        <title>A genome reference for cultivated species of the human gut microbiota.</title>
        <authorList>
            <person name="Zou Y."/>
            <person name="Xue W."/>
            <person name="Luo G."/>
        </authorList>
    </citation>
    <scope>NUCLEOTIDE SEQUENCE [LARGE SCALE GENOMIC DNA]</scope>
    <source>
        <strain evidence="8 9">AM42-30</strain>
    </source>
</reference>
<evidence type="ECO:0000256" key="6">
    <source>
        <dbReference type="SAM" id="Coils"/>
    </source>
</evidence>
<dbReference type="PANTHER" id="PTHR10806:SF6">
    <property type="entry name" value="SIGNAL PEPTIDASE COMPLEX CATALYTIC SUBUNIT SEC11"/>
    <property type="match status" value="1"/>
</dbReference>
<gene>
    <name evidence="8" type="ORF">DW918_07900</name>
</gene>
<evidence type="ECO:0000256" key="4">
    <source>
        <dbReference type="ARBA" id="ARBA00023136"/>
    </source>
</evidence>
<dbReference type="EC" id="3.4.21.89" evidence="5"/>
<accession>A0A413T5T0</accession>
<name>A0A413T5T0_9FIRM</name>
<evidence type="ECO:0000313" key="9">
    <source>
        <dbReference type="Proteomes" id="UP000285740"/>
    </source>
</evidence>
<feature type="transmembrane region" description="Helical" evidence="7">
    <location>
        <begin position="12"/>
        <end position="34"/>
    </location>
</feature>